<dbReference type="Proteomes" id="UP000019487">
    <property type="component" value="Unassembled WGS sequence"/>
</dbReference>
<proteinExistence type="predicted"/>
<dbReference type="InterPro" id="IPR050411">
    <property type="entry name" value="AlphaKG_dependent_hydroxylases"/>
</dbReference>
<dbReference type="GO" id="GO:0016491">
    <property type="term" value="F:oxidoreductase activity"/>
    <property type="evidence" value="ECO:0007669"/>
    <property type="project" value="UniProtKB-KW"/>
</dbReference>
<dbReference type="Pfam" id="PF02668">
    <property type="entry name" value="TauD"/>
    <property type="match status" value="1"/>
</dbReference>
<keyword evidence="4" id="KW-0560">Oxidoreductase</keyword>
<gene>
    <name evidence="6" type="ORF">SBOR_2979</name>
</gene>
<name>W9CIM1_SCLBF</name>
<dbReference type="OrthoDB" id="408743at2759"/>
<evidence type="ECO:0000256" key="4">
    <source>
        <dbReference type="ARBA" id="ARBA00023002"/>
    </source>
</evidence>
<dbReference type="PANTHER" id="PTHR10696">
    <property type="entry name" value="GAMMA-BUTYROBETAINE HYDROXYLASE-RELATED"/>
    <property type="match status" value="1"/>
</dbReference>
<evidence type="ECO:0000313" key="7">
    <source>
        <dbReference type="Proteomes" id="UP000019487"/>
    </source>
</evidence>
<dbReference type="InterPro" id="IPR042098">
    <property type="entry name" value="TauD-like_sf"/>
</dbReference>
<dbReference type="SUPFAM" id="SSF51197">
    <property type="entry name" value="Clavaminate synthase-like"/>
    <property type="match status" value="1"/>
</dbReference>
<evidence type="ECO:0000313" key="6">
    <source>
        <dbReference type="EMBL" id="ESZ96612.1"/>
    </source>
</evidence>
<keyword evidence="7" id="KW-1185">Reference proteome</keyword>
<sequence length="474" mass="52737">MPLSPSPKFTLHSVLISHCATKITLKFPDGSWTFRSQWLYDADASHTQHIASTLPQNPQTKQYTGINIQPAQQQDLSLTPSGSRSLYTTATAIATLQSANIYGEGVHTVLWVMWSDSRKSGFPGVWLRVWAGVVGRREGKGRNRDKNGYKNGGKGIRFGDDDLLGVEGLEVPAFRWGDIVERAVGEVNEVSEVAEEVKMKVLDTLLMRSGAGIIRICDIPGDENLVAKVLKEIFGDSLAKSEYALEGKAVGKSNDENTNNNNTRVHLPRTAFSHHIHPPRIAACSAIESESTHTFVSSPAILSTLKEESPHLLPYLSSVPITIGGQTPSLNPLSSSYQLATTPLLTHNKLSLHSHTFRFNPQHTSSLLCSYDEFPKARAAYRKFQSIGRRNSHALKIVMKPGEVCLWDNFRVLHGREYGVMNAGICDEEMVGEQEVLDVWRGTMTRRLMEMGMEEKWLVHVPEKLLREMLGILR</sequence>
<organism evidence="6 7">
    <name type="scientific">Sclerotinia borealis (strain F-4128)</name>
    <dbReference type="NCBI Taxonomy" id="1432307"/>
    <lineage>
        <taxon>Eukaryota</taxon>
        <taxon>Fungi</taxon>
        <taxon>Dikarya</taxon>
        <taxon>Ascomycota</taxon>
        <taxon>Pezizomycotina</taxon>
        <taxon>Leotiomycetes</taxon>
        <taxon>Helotiales</taxon>
        <taxon>Sclerotiniaceae</taxon>
        <taxon>Sclerotinia</taxon>
    </lineage>
</organism>
<reference evidence="6 7" key="1">
    <citation type="journal article" date="2014" name="Genome Announc.">
        <title>Draft genome sequence of Sclerotinia borealis, a psychrophilic plant pathogenic fungus.</title>
        <authorList>
            <person name="Mardanov A.V."/>
            <person name="Beletsky A.V."/>
            <person name="Kadnikov V.V."/>
            <person name="Ignatov A.N."/>
            <person name="Ravin N.V."/>
        </authorList>
    </citation>
    <scope>NUCLEOTIDE SEQUENCE [LARGE SCALE GENOMIC DNA]</scope>
    <source>
        <strain evidence="7">F-4157</strain>
    </source>
</reference>
<feature type="domain" description="TauD/TfdA-like" evidence="5">
    <location>
        <begin position="190"/>
        <end position="417"/>
    </location>
</feature>
<dbReference type="PANTHER" id="PTHR10696:SF51">
    <property type="entry name" value="TRIMETHYLLYSINE DIOXYGENASE, MITOCHONDRIAL"/>
    <property type="match status" value="1"/>
</dbReference>
<dbReference type="EMBL" id="AYSA01000131">
    <property type="protein sequence ID" value="ESZ96612.1"/>
    <property type="molecule type" value="Genomic_DNA"/>
</dbReference>
<dbReference type="Gene3D" id="3.60.130.10">
    <property type="entry name" value="Clavaminate synthase-like"/>
    <property type="match status" value="1"/>
</dbReference>
<dbReference type="AlphaFoldDB" id="W9CIM1"/>
<comment type="pathway">
    <text evidence="2">Amine and polyamine biosynthesis; carnitine biosynthesis.</text>
</comment>
<dbReference type="GO" id="GO:0005739">
    <property type="term" value="C:mitochondrion"/>
    <property type="evidence" value="ECO:0007669"/>
    <property type="project" value="TreeGrafter"/>
</dbReference>
<comment type="caution">
    <text evidence="6">The sequence shown here is derived from an EMBL/GenBank/DDBJ whole genome shotgun (WGS) entry which is preliminary data.</text>
</comment>
<dbReference type="STRING" id="1432307.W9CIM1"/>
<evidence type="ECO:0000259" key="5">
    <source>
        <dbReference type="Pfam" id="PF02668"/>
    </source>
</evidence>
<dbReference type="HOGENOM" id="CLU_576411_0_0_1"/>
<evidence type="ECO:0000256" key="3">
    <source>
        <dbReference type="ARBA" id="ARBA00022873"/>
    </source>
</evidence>
<dbReference type="InterPro" id="IPR003819">
    <property type="entry name" value="TauD/TfdA-like"/>
</dbReference>
<evidence type="ECO:0000256" key="1">
    <source>
        <dbReference type="ARBA" id="ARBA00001961"/>
    </source>
</evidence>
<evidence type="ECO:0000256" key="2">
    <source>
        <dbReference type="ARBA" id="ARBA00005022"/>
    </source>
</evidence>
<comment type="cofactor">
    <cofactor evidence="1">
        <name>L-ascorbate</name>
        <dbReference type="ChEBI" id="CHEBI:38290"/>
    </cofactor>
</comment>
<accession>W9CIM1</accession>
<protein>
    <recommendedName>
        <fullName evidence="5">TauD/TfdA-like domain-containing protein</fullName>
    </recommendedName>
</protein>
<keyword evidence="3" id="KW-0124">Carnitine biosynthesis</keyword>
<dbReference type="GO" id="GO:0045329">
    <property type="term" value="P:carnitine biosynthetic process"/>
    <property type="evidence" value="ECO:0007669"/>
    <property type="project" value="UniProtKB-KW"/>
</dbReference>